<dbReference type="AlphaFoldDB" id="A0A016RT86"/>
<comment type="catalytic activity">
    <reaction evidence="1">
        <text>N-terminal L-glutaminyl-[peptide] = N-terminal 5-oxo-L-prolyl-[peptide] + NH4(+)</text>
        <dbReference type="Rhea" id="RHEA:23652"/>
        <dbReference type="Rhea" id="RHEA-COMP:11736"/>
        <dbReference type="Rhea" id="RHEA-COMP:11846"/>
        <dbReference type="ChEBI" id="CHEBI:28938"/>
        <dbReference type="ChEBI" id="CHEBI:64722"/>
        <dbReference type="ChEBI" id="CHEBI:87215"/>
        <dbReference type="EC" id="2.3.2.5"/>
    </reaction>
</comment>
<keyword evidence="11" id="KW-0012">Acyltransferase</keyword>
<evidence type="ECO:0000313" key="15">
    <source>
        <dbReference type="Proteomes" id="UP000024635"/>
    </source>
</evidence>
<evidence type="ECO:0000256" key="11">
    <source>
        <dbReference type="ARBA" id="ARBA00023315"/>
    </source>
</evidence>
<accession>A0A016RT86</accession>
<dbReference type="SUPFAM" id="SSF53187">
    <property type="entry name" value="Zn-dependent exopeptidases"/>
    <property type="match status" value="1"/>
</dbReference>
<dbReference type="GO" id="GO:0016603">
    <property type="term" value="F:glutaminyl-peptide cyclotransferase activity"/>
    <property type="evidence" value="ECO:0007669"/>
    <property type="project" value="UniProtKB-EC"/>
</dbReference>
<evidence type="ECO:0000256" key="9">
    <source>
        <dbReference type="ARBA" id="ARBA00022833"/>
    </source>
</evidence>
<evidence type="ECO:0000259" key="13">
    <source>
        <dbReference type="Pfam" id="PF04389"/>
    </source>
</evidence>
<dbReference type="InterPro" id="IPR037457">
    <property type="entry name" value="M28_QC"/>
</dbReference>
<dbReference type="FunFam" id="3.40.630.10:FF:000029">
    <property type="entry name" value="Glutaminyl-peptide cyclotransferase"/>
    <property type="match status" value="1"/>
</dbReference>
<keyword evidence="8" id="KW-0479">Metal-binding</keyword>
<evidence type="ECO:0000256" key="3">
    <source>
        <dbReference type="ARBA" id="ARBA00006014"/>
    </source>
</evidence>
<dbReference type="OrthoDB" id="3907302at2759"/>
<keyword evidence="6" id="KW-0964">Secreted</keyword>
<comment type="subcellular location">
    <subcellularLocation>
        <location evidence="2">Secreted</location>
    </subcellularLocation>
</comment>
<keyword evidence="12" id="KW-0732">Signal</keyword>
<feature type="domain" description="Peptidase M28" evidence="13">
    <location>
        <begin position="115"/>
        <end position="334"/>
    </location>
</feature>
<dbReference type="InterPro" id="IPR040234">
    <property type="entry name" value="QC/QCL"/>
</dbReference>
<evidence type="ECO:0000256" key="5">
    <source>
        <dbReference type="ARBA" id="ARBA00016861"/>
    </source>
</evidence>
<evidence type="ECO:0000256" key="1">
    <source>
        <dbReference type="ARBA" id="ARBA00000001"/>
    </source>
</evidence>
<keyword evidence="10" id="KW-1015">Disulfide bond</keyword>
<dbReference type="GO" id="GO:0008270">
    <property type="term" value="F:zinc ion binding"/>
    <property type="evidence" value="ECO:0007669"/>
    <property type="project" value="TreeGrafter"/>
</dbReference>
<feature type="signal peptide" evidence="12">
    <location>
        <begin position="1"/>
        <end position="25"/>
    </location>
</feature>
<protein>
    <recommendedName>
        <fullName evidence="5">Glutaminyl-peptide cyclotransferase</fullName>
        <ecNumber evidence="4">2.3.2.5</ecNumber>
    </recommendedName>
</protein>
<dbReference type="CDD" id="cd03880">
    <property type="entry name" value="M28_QC_like"/>
    <property type="match status" value="1"/>
</dbReference>
<dbReference type="Pfam" id="PF04389">
    <property type="entry name" value="Peptidase_M28"/>
    <property type="match status" value="1"/>
</dbReference>
<dbReference type="PANTHER" id="PTHR12283">
    <property type="entry name" value="GLUTAMINYL-PEPTIDE CYCLOTRANSFERASE"/>
    <property type="match status" value="1"/>
</dbReference>
<dbReference type="Proteomes" id="UP000024635">
    <property type="component" value="Unassembled WGS sequence"/>
</dbReference>
<reference evidence="15" key="1">
    <citation type="journal article" date="2015" name="Nat. Genet.">
        <title>The genome and transcriptome of the zoonotic hookworm Ancylostoma ceylanicum identify infection-specific gene families.</title>
        <authorList>
            <person name="Schwarz E.M."/>
            <person name="Hu Y."/>
            <person name="Antoshechkin I."/>
            <person name="Miller M.M."/>
            <person name="Sternberg P.W."/>
            <person name="Aroian R.V."/>
        </authorList>
    </citation>
    <scope>NUCLEOTIDE SEQUENCE</scope>
    <source>
        <strain evidence="15">HY135</strain>
    </source>
</reference>
<keyword evidence="15" id="KW-1185">Reference proteome</keyword>
<name>A0A016RT86_9BILA</name>
<evidence type="ECO:0000313" key="14">
    <source>
        <dbReference type="EMBL" id="EYB81337.1"/>
    </source>
</evidence>
<feature type="chain" id="PRO_5001485792" description="Glutaminyl-peptide cyclotransferase" evidence="12">
    <location>
        <begin position="26"/>
        <end position="375"/>
    </location>
</feature>
<proteinExistence type="inferred from homology"/>
<evidence type="ECO:0000256" key="10">
    <source>
        <dbReference type="ARBA" id="ARBA00023157"/>
    </source>
</evidence>
<comment type="similarity">
    <text evidence="3">Belongs to the glutaminyl-peptide cyclotransferase family.</text>
</comment>
<organism evidence="14 15">
    <name type="scientific">Ancylostoma ceylanicum</name>
    <dbReference type="NCBI Taxonomy" id="53326"/>
    <lineage>
        <taxon>Eukaryota</taxon>
        <taxon>Metazoa</taxon>
        <taxon>Ecdysozoa</taxon>
        <taxon>Nematoda</taxon>
        <taxon>Chromadorea</taxon>
        <taxon>Rhabditida</taxon>
        <taxon>Rhabditina</taxon>
        <taxon>Rhabditomorpha</taxon>
        <taxon>Strongyloidea</taxon>
        <taxon>Ancylostomatidae</taxon>
        <taxon>Ancylostomatinae</taxon>
        <taxon>Ancylostoma</taxon>
    </lineage>
</organism>
<dbReference type="EMBL" id="JARK01001722">
    <property type="protein sequence ID" value="EYB81337.1"/>
    <property type="molecule type" value="Genomic_DNA"/>
</dbReference>
<dbReference type="STRING" id="53326.A0A016RT86"/>
<evidence type="ECO:0000256" key="2">
    <source>
        <dbReference type="ARBA" id="ARBA00004613"/>
    </source>
</evidence>
<evidence type="ECO:0000256" key="7">
    <source>
        <dbReference type="ARBA" id="ARBA00022679"/>
    </source>
</evidence>
<keyword evidence="9" id="KW-0862">Zinc</keyword>
<evidence type="ECO:0000256" key="4">
    <source>
        <dbReference type="ARBA" id="ARBA00012012"/>
    </source>
</evidence>
<evidence type="ECO:0000256" key="12">
    <source>
        <dbReference type="SAM" id="SignalP"/>
    </source>
</evidence>
<dbReference type="Gene3D" id="3.40.630.10">
    <property type="entry name" value="Zn peptidases"/>
    <property type="match status" value="1"/>
</dbReference>
<evidence type="ECO:0000256" key="6">
    <source>
        <dbReference type="ARBA" id="ARBA00022525"/>
    </source>
</evidence>
<comment type="caution">
    <text evidence="14">The sequence shown here is derived from an EMBL/GenBank/DDBJ whole genome shotgun (WGS) entry which is preliminary data.</text>
</comment>
<dbReference type="InterPro" id="IPR007484">
    <property type="entry name" value="Peptidase_M28"/>
</dbReference>
<dbReference type="PANTHER" id="PTHR12283:SF6">
    <property type="entry name" value="GLUTAMINYL-PEPTIDE CYCLOTRANSFERASE-RELATED"/>
    <property type="match status" value="1"/>
</dbReference>
<keyword evidence="7" id="KW-0808">Transferase</keyword>
<dbReference type="GO" id="GO:0005576">
    <property type="term" value="C:extracellular region"/>
    <property type="evidence" value="ECO:0007669"/>
    <property type="project" value="UniProtKB-SubCell"/>
</dbReference>
<sequence>MWSIVEMQTCLLMMISLSMSSLAWGQWRTNQRSHPLSLLPVNSTLRLCRDFMIPARFQKILKPLLVPRIVDTPQHRKVGEYIHNYFVKLGWSTEWDVFEQNTPYGIKTFRTLIVTSDMKSPRRLVLACHYDSKILPGKVMIAATDSAVPCAMMMDIARSLTPYMYRRVAADVALQLIFFDGEEAFVEWTPTDSLYGSRHLAKKWESKWYPTTTGTNFELSREIDRIDVMMLLDLIGARNPGFHNSIGLGANQLFLHLPAIEAELRTLGCIGAVPNVFYPELSYQAVEDDHIPFMTRGIPILHLISVPFPRVWHTDADNEKVLHYPTIYHVTSVLIGKLPQSPVAIAWTSGLKVPSWHHKKKKVEGPDTSLVEALP</sequence>
<dbReference type="EC" id="2.3.2.5" evidence="4"/>
<gene>
    <name evidence="14" type="primary">Acey_s0386.g431</name>
    <name evidence="14" type="synonym">Acey-H27A22.1</name>
    <name evidence="14" type="ORF">Y032_0386g431</name>
</gene>
<evidence type="ECO:0000256" key="8">
    <source>
        <dbReference type="ARBA" id="ARBA00022723"/>
    </source>
</evidence>